<organism evidence="2 3">
    <name type="scientific">Pseudodesulfovibrio aespoeensis (strain ATCC 700646 / DSM 10631 / Aspo-2)</name>
    <name type="common">Desulfovibrio aespoeensis</name>
    <dbReference type="NCBI Taxonomy" id="643562"/>
    <lineage>
        <taxon>Bacteria</taxon>
        <taxon>Pseudomonadati</taxon>
        <taxon>Thermodesulfobacteriota</taxon>
        <taxon>Desulfovibrionia</taxon>
        <taxon>Desulfovibrionales</taxon>
        <taxon>Desulfovibrionaceae</taxon>
    </lineage>
</organism>
<dbReference type="InterPro" id="IPR047801">
    <property type="entry name" value="Peptidase_C45"/>
</dbReference>
<dbReference type="EMBL" id="CP002431">
    <property type="protein sequence ID" value="ADU62153.1"/>
    <property type="molecule type" value="Genomic_DNA"/>
</dbReference>
<keyword evidence="2" id="KW-0808">Transferase</keyword>
<dbReference type="OrthoDB" id="8109453at2"/>
<dbReference type="Proteomes" id="UP000002191">
    <property type="component" value="Chromosome"/>
</dbReference>
<dbReference type="AlphaFoldDB" id="E6VTH6"/>
<accession>E6VTH6</accession>
<dbReference type="PANTHER" id="PTHR34180">
    <property type="entry name" value="PEPTIDASE C45"/>
    <property type="match status" value="1"/>
</dbReference>
<proteinExistence type="predicted"/>
<evidence type="ECO:0000313" key="3">
    <source>
        <dbReference type="Proteomes" id="UP000002191"/>
    </source>
</evidence>
<dbReference type="NCBIfam" id="NF040521">
    <property type="entry name" value="C45_proenzyme"/>
    <property type="match status" value="1"/>
</dbReference>
<evidence type="ECO:0000313" key="2">
    <source>
        <dbReference type="EMBL" id="ADU62153.1"/>
    </source>
</evidence>
<dbReference type="Pfam" id="PF03417">
    <property type="entry name" value="AAT"/>
    <property type="match status" value="1"/>
</dbReference>
<reference evidence="2 3" key="2">
    <citation type="journal article" date="2014" name="Genome Announc.">
        <title>Complete Genome Sequence of the Subsurface, Mesophilic Sulfate-Reducing Bacterium Desulfovibrio aespoeensis Aspo-2.</title>
        <authorList>
            <person name="Pedersen K."/>
            <person name="Bengtsson A."/>
            <person name="Edlund J."/>
            <person name="Rabe L."/>
            <person name="Hazen T."/>
            <person name="Chakraborty R."/>
            <person name="Goodwin L."/>
            <person name="Shapiro N."/>
        </authorList>
    </citation>
    <scope>NUCLEOTIDE SEQUENCE [LARGE SCALE GENOMIC DNA]</scope>
    <source>
        <strain evidence="3">ATCC 700646 / DSM 10631 / Aspo-2</strain>
    </source>
</reference>
<dbReference type="RefSeq" id="WP_013514084.1">
    <property type="nucleotide sequence ID" value="NC_014844.1"/>
</dbReference>
<dbReference type="InterPro" id="IPR005079">
    <property type="entry name" value="Peptidase_C45_hydrolase"/>
</dbReference>
<feature type="domain" description="Peptidase C45 hydrolase" evidence="1">
    <location>
        <begin position="134"/>
        <end position="356"/>
    </location>
</feature>
<dbReference type="HOGENOM" id="CLU_037787_0_1_7"/>
<dbReference type="PANTHER" id="PTHR34180:SF1">
    <property type="entry name" value="BETA-ALANYL-DOPAMINE_CARCININE HYDROLASE"/>
    <property type="match status" value="1"/>
</dbReference>
<dbReference type="Gene3D" id="1.10.10.2120">
    <property type="match status" value="1"/>
</dbReference>
<keyword evidence="3" id="KW-1185">Reference proteome</keyword>
<sequence length="377" mass="40957">MSVAIPVVELAGSPYEVGLGHGRAMKDRIVSLAASITGVHQENNALLKVERESLVAFSMKNLGFMEKFSPDLVLEMRGIADGAGIPFEDVVYLNSFLELEELRAPGLGARLLPDSLWGCTTFNVMQDAGLGGRAFIGQTYDMEKYYGQYLCLLRITPQNGPAMLVITFSGLLGVCGMNARGIGAVINKVAATDARHGVIYPFVMRKALAAERVGDALGAMIFSPRASGINYQLAGQGVAFCAETSATRYQLLPIDGAMAHTNHFVGDEMRRFETPNWLSHGGSMVRKQVADAFLSRNRGSLDLEKLKELTRDHTNHPRCVCAHGFPGEPDTTAFQTVFGVVMDPEAGVMELCPGNPCENGYERHFLERRPCSDGVSF</sequence>
<dbReference type="InterPro" id="IPR047794">
    <property type="entry name" value="C45_proenzyme-like"/>
</dbReference>
<name>E6VTH6_PSEA9</name>
<gene>
    <name evidence="2" type="ordered locus">Daes_1137</name>
</gene>
<dbReference type="eggNOG" id="COG4927">
    <property type="taxonomic scope" value="Bacteria"/>
</dbReference>
<reference evidence="3" key="1">
    <citation type="submission" date="2010-12" db="EMBL/GenBank/DDBJ databases">
        <title>Complete sequence of Desulfovibrio aespoeensis Aspo-2.</title>
        <authorList>
            <consortium name="US DOE Joint Genome Institute"/>
            <person name="Lucas S."/>
            <person name="Copeland A."/>
            <person name="Lapidus A."/>
            <person name="Cheng J.-F."/>
            <person name="Goodwin L."/>
            <person name="Pitluck S."/>
            <person name="Chertkov O."/>
            <person name="Misra M."/>
            <person name="Detter J.C."/>
            <person name="Han C."/>
            <person name="Tapia R."/>
            <person name="Land M."/>
            <person name="Hauser L."/>
            <person name="Kyrpides N."/>
            <person name="Ivanova N."/>
            <person name="Ovchinnikova G."/>
            <person name="Pedersen K."/>
            <person name="Jagevall S."/>
            <person name="Hazen T."/>
            <person name="Woyke T."/>
        </authorList>
    </citation>
    <scope>NUCLEOTIDE SEQUENCE [LARGE SCALE GENOMIC DNA]</scope>
    <source>
        <strain evidence="3">ATCC 700646 / DSM 10631 / Aspo-2</strain>
    </source>
</reference>
<dbReference type="GO" id="GO:0016740">
    <property type="term" value="F:transferase activity"/>
    <property type="evidence" value="ECO:0007669"/>
    <property type="project" value="UniProtKB-KW"/>
</dbReference>
<protein>
    <submittedName>
        <fullName evidence="2">Peptidase C45 acyl-coenzyme A:6-aminopenicillanic acid acyl-transferase</fullName>
    </submittedName>
</protein>
<dbReference type="Gene3D" id="3.60.60.10">
    <property type="entry name" value="Penicillin V Acylase, Chain A"/>
    <property type="match status" value="1"/>
</dbReference>
<evidence type="ECO:0000259" key="1">
    <source>
        <dbReference type="Pfam" id="PF03417"/>
    </source>
</evidence>
<dbReference type="STRING" id="643562.Daes_1137"/>
<dbReference type="KEGG" id="das:Daes_1137"/>